<sequence length="262" mass="28220">MSVTLRSLRLPMSLALLAGTVLLISSCSKAPRDYPVGTPQPHDSSNGDSRGGIPDEPVRHDHRDRTPSRSPASVDTQPTEDELIEQSLQNLKQGKLAYATPARMKTGESQTVTARIGSEQMDSGALTQGLGQNGETVTTASTPVSVKMKMTLKSADFDITPLSSEEQVVGGTTPTEWQWTVSPKHSGKLRLHLDAVVELKNISRDFTTVDREIAVSVDPVGAITGFVQHNWQWILSTLAAGIGLAWKFFGSKKKESDGTATP</sequence>
<proteinExistence type="predicted"/>
<keyword evidence="2" id="KW-0732">Signal</keyword>
<dbReference type="PROSITE" id="PS51257">
    <property type="entry name" value="PROKAR_LIPOPROTEIN"/>
    <property type="match status" value="1"/>
</dbReference>
<organism evidence="3 4">
    <name type="scientific">Granulicella aggregans</name>
    <dbReference type="NCBI Taxonomy" id="474949"/>
    <lineage>
        <taxon>Bacteria</taxon>
        <taxon>Pseudomonadati</taxon>
        <taxon>Acidobacteriota</taxon>
        <taxon>Terriglobia</taxon>
        <taxon>Terriglobales</taxon>
        <taxon>Acidobacteriaceae</taxon>
        <taxon>Granulicella</taxon>
    </lineage>
</organism>
<dbReference type="AlphaFoldDB" id="A0A7W7ZEH2"/>
<feature type="compositionally biased region" description="Polar residues" evidence="1">
    <location>
        <begin position="68"/>
        <end position="77"/>
    </location>
</feature>
<evidence type="ECO:0000256" key="1">
    <source>
        <dbReference type="SAM" id="MobiDB-lite"/>
    </source>
</evidence>
<name>A0A7W7ZEH2_9BACT</name>
<evidence type="ECO:0008006" key="5">
    <source>
        <dbReference type="Google" id="ProtNLM"/>
    </source>
</evidence>
<protein>
    <recommendedName>
        <fullName evidence="5">DUF3153 domain-containing protein</fullName>
    </recommendedName>
</protein>
<dbReference type="RefSeq" id="WP_184218002.1">
    <property type="nucleotide sequence ID" value="NZ_JACHIP010000004.1"/>
</dbReference>
<keyword evidence="4" id="KW-1185">Reference proteome</keyword>
<dbReference type="Proteomes" id="UP000540989">
    <property type="component" value="Unassembled WGS sequence"/>
</dbReference>
<feature type="region of interest" description="Disordered" evidence="1">
    <location>
        <begin position="33"/>
        <end position="79"/>
    </location>
</feature>
<accession>A0A7W7ZEH2</accession>
<feature type="signal peptide" evidence="2">
    <location>
        <begin position="1"/>
        <end position="30"/>
    </location>
</feature>
<comment type="caution">
    <text evidence="3">The sequence shown here is derived from an EMBL/GenBank/DDBJ whole genome shotgun (WGS) entry which is preliminary data.</text>
</comment>
<evidence type="ECO:0000313" key="3">
    <source>
        <dbReference type="EMBL" id="MBB5058386.1"/>
    </source>
</evidence>
<feature type="compositionally biased region" description="Basic and acidic residues" evidence="1">
    <location>
        <begin position="56"/>
        <end position="67"/>
    </location>
</feature>
<evidence type="ECO:0000256" key="2">
    <source>
        <dbReference type="SAM" id="SignalP"/>
    </source>
</evidence>
<dbReference type="EMBL" id="JACHIP010000004">
    <property type="protein sequence ID" value="MBB5058386.1"/>
    <property type="molecule type" value="Genomic_DNA"/>
</dbReference>
<feature type="chain" id="PRO_5030629898" description="DUF3153 domain-containing protein" evidence="2">
    <location>
        <begin position="31"/>
        <end position="262"/>
    </location>
</feature>
<evidence type="ECO:0000313" key="4">
    <source>
        <dbReference type="Proteomes" id="UP000540989"/>
    </source>
</evidence>
<gene>
    <name evidence="3" type="ORF">HDF16_003100</name>
</gene>
<reference evidence="3 4" key="1">
    <citation type="submission" date="2020-08" db="EMBL/GenBank/DDBJ databases">
        <title>Genomic Encyclopedia of Type Strains, Phase IV (KMG-V): Genome sequencing to study the core and pangenomes of soil and plant-associated prokaryotes.</title>
        <authorList>
            <person name="Whitman W."/>
        </authorList>
    </citation>
    <scope>NUCLEOTIDE SEQUENCE [LARGE SCALE GENOMIC DNA]</scope>
    <source>
        <strain evidence="3 4">M8UP14</strain>
    </source>
</reference>